<dbReference type="EMBL" id="JASSZA010000011">
    <property type="protein sequence ID" value="KAK2098564.1"/>
    <property type="molecule type" value="Genomic_DNA"/>
</dbReference>
<feature type="compositionally biased region" description="Acidic residues" evidence="1">
    <location>
        <begin position="156"/>
        <end position="173"/>
    </location>
</feature>
<feature type="compositionally biased region" description="Basic residues" evidence="1">
    <location>
        <begin position="50"/>
        <end position="59"/>
    </location>
</feature>
<gene>
    <name evidence="2" type="ORF">P7K49_024015</name>
</gene>
<dbReference type="Proteomes" id="UP001266305">
    <property type="component" value="Unassembled WGS sequence"/>
</dbReference>
<reference evidence="2 3" key="1">
    <citation type="submission" date="2023-05" db="EMBL/GenBank/DDBJ databases">
        <title>B98-5 Cell Line De Novo Hybrid Assembly: An Optical Mapping Approach.</title>
        <authorList>
            <person name="Kananen K."/>
            <person name="Auerbach J.A."/>
            <person name="Kautto E."/>
            <person name="Blachly J.S."/>
        </authorList>
    </citation>
    <scope>NUCLEOTIDE SEQUENCE [LARGE SCALE GENOMIC DNA]</scope>
    <source>
        <strain evidence="2">B95-8</strain>
        <tissue evidence="2">Cell line</tissue>
    </source>
</reference>
<comment type="caution">
    <text evidence="2">The sequence shown here is derived from an EMBL/GenBank/DDBJ whole genome shotgun (WGS) entry which is preliminary data.</text>
</comment>
<organism evidence="2 3">
    <name type="scientific">Saguinus oedipus</name>
    <name type="common">Cotton-top tamarin</name>
    <name type="synonym">Oedipomidas oedipus</name>
    <dbReference type="NCBI Taxonomy" id="9490"/>
    <lineage>
        <taxon>Eukaryota</taxon>
        <taxon>Metazoa</taxon>
        <taxon>Chordata</taxon>
        <taxon>Craniata</taxon>
        <taxon>Vertebrata</taxon>
        <taxon>Euteleostomi</taxon>
        <taxon>Mammalia</taxon>
        <taxon>Eutheria</taxon>
        <taxon>Euarchontoglires</taxon>
        <taxon>Primates</taxon>
        <taxon>Haplorrhini</taxon>
        <taxon>Platyrrhini</taxon>
        <taxon>Cebidae</taxon>
        <taxon>Callitrichinae</taxon>
        <taxon>Saguinus</taxon>
    </lineage>
</organism>
<protein>
    <submittedName>
        <fullName evidence="2">Uncharacterized protein</fullName>
    </submittedName>
</protein>
<keyword evidence="3" id="KW-1185">Reference proteome</keyword>
<evidence type="ECO:0000313" key="3">
    <source>
        <dbReference type="Proteomes" id="UP001266305"/>
    </source>
</evidence>
<evidence type="ECO:0000256" key="1">
    <source>
        <dbReference type="SAM" id="MobiDB-lite"/>
    </source>
</evidence>
<sequence length="231" mass="24365">MFPASSGRVVDAAASARHVTRSVVDWPAWVAGAPRGRGRRWGGSLPRVKREQRRRRRRAREAAALVLQPGGSPSAAAAEREAASPPAGEPLRKRPRRDGPGPERSPNELGGAAPEPARRWRRRWAGGAAPATAAAGEGDNGPGLQGLSREPPPADDFYDEDDDDDEGDEEEEAAAAIGYRGAQGAGSRNCASPPPSPGDLPGAPWRSPHHGPPLSYAAPGLQFLLQEPRSL</sequence>
<accession>A0ABQ9UND1</accession>
<evidence type="ECO:0000313" key="2">
    <source>
        <dbReference type="EMBL" id="KAK2098564.1"/>
    </source>
</evidence>
<feature type="region of interest" description="Disordered" evidence="1">
    <location>
        <begin position="1"/>
        <end position="217"/>
    </location>
</feature>
<feature type="compositionally biased region" description="Low complexity" evidence="1">
    <location>
        <begin position="125"/>
        <end position="137"/>
    </location>
</feature>
<proteinExistence type="predicted"/>
<name>A0ABQ9UND1_SAGOE</name>